<name>A0A6A6GCH5_9PEZI</name>
<feature type="region of interest" description="Disordered" evidence="1">
    <location>
        <begin position="1"/>
        <end position="133"/>
    </location>
</feature>
<feature type="region of interest" description="Disordered" evidence="1">
    <location>
        <begin position="395"/>
        <end position="500"/>
    </location>
</feature>
<protein>
    <submittedName>
        <fullName evidence="2">Uncharacterized protein</fullName>
    </submittedName>
</protein>
<feature type="compositionally biased region" description="Polar residues" evidence="1">
    <location>
        <begin position="413"/>
        <end position="425"/>
    </location>
</feature>
<sequence>MAGTVAALRGKSPPKVTVRLGRRKRQDSVKEDQDRANGQAKRIKVDAPDHSHTAPEVSRQAPVENTVATTENAVPEVRPKRNANRPKRYSEDSEPSIPEKPISPPASGPRITFKQKPKPETKASASDDEEDKPASYSADFLMNYIDDIPQPATPTPNKESQVPAPCRVSAPIPDNPYKAAADSARRESAPAHLPKSTKPAIPSPLAHSFTNDPATRSHYSEIVDRPPIQDDETTMIRKLDAAIFSLSRLNLPTPVSALFEQKGVDKQGSGAVRANSLNSPARHTLPTSRTGTPDNELRILIHNAVNMLRASSDAKANMLNMQQRAGHKHKVDPTIGSAMQADRAAMSALKTLTNSSALNINCLASAQRAGKLWTLYQSLLFLINPPAPHYNDQMPPPMRRVSTQSPVPIPSDFSKTPSRNGTPHTHGTIEGVVDNFKTHENRGATGPAPPHQFLLREQQQSPKPPVDSQRSKSSSMPPPPIPAPRGPQRNLPAPPTVSAR</sequence>
<keyword evidence="3" id="KW-1185">Reference proteome</keyword>
<feature type="compositionally biased region" description="Basic and acidic residues" evidence="1">
    <location>
        <begin position="43"/>
        <end position="53"/>
    </location>
</feature>
<dbReference type="EMBL" id="ML992506">
    <property type="protein sequence ID" value="KAF2223431.1"/>
    <property type="molecule type" value="Genomic_DNA"/>
</dbReference>
<evidence type="ECO:0000256" key="1">
    <source>
        <dbReference type="SAM" id="MobiDB-lite"/>
    </source>
</evidence>
<feature type="compositionally biased region" description="Polar residues" evidence="1">
    <location>
        <begin position="275"/>
        <end position="293"/>
    </location>
</feature>
<proteinExistence type="predicted"/>
<gene>
    <name evidence="2" type="ORF">BDZ85DRAFT_261553</name>
</gene>
<dbReference type="Proteomes" id="UP000799538">
    <property type="component" value="Unassembled WGS sequence"/>
</dbReference>
<feature type="region of interest" description="Disordered" evidence="1">
    <location>
        <begin position="269"/>
        <end position="293"/>
    </location>
</feature>
<organism evidence="2 3">
    <name type="scientific">Elsinoe ampelina</name>
    <dbReference type="NCBI Taxonomy" id="302913"/>
    <lineage>
        <taxon>Eukaryota</taxon>
        <taxon>Fungi</taxon>
        <taxon>Dikarya</taxon>
        <taxon>Ascomycota</taxon>
        <taxon>Pezizomycotina</taxon>
        <taxon>Dothideomycetes</taxon>
        <taxon>Dothideomycetidae</taxon>
        <taxon>Myriangiales</taxon>
        <taxon>Elsinoaceae</taxon>
        <taxon>Elsinoe</taxon>
    </lineage>
</organism>
<dbReference type="OrthoDB" id="3926974at2759"/>
<feature type="compositionally biased region" description="Pro residues" evidence="1">
    <location>
        <begin position="476"/>
        <end position="485"/>
    </location>
</feature>
<accession>A0A6A6GCH5</accession>
<reference evidence="3" key="1">
    <citation type="journal article" date="2020" name="Stud. Mycol.">
        <title>101 Dothideomycetes genomes: A test case for predicting lifestyles and emergence of pathogens.</title>
        <authorList>
            <person name="Haridas S."/>
            <person name="Albert R."/>
            <person name="Binder M."/>
            <person name="Bloem J."/>
            <person name="LaButti K."/>
            <person name="Salamov A."/>
            <person name="Andreopoulos B."/>
            <person name="Baker S."/>
            <person name="Barry K."/>
            <person name="Bills G."/>
            <person name="Bluhm B."/>
            <person name="Cannon C."/>
            <person name="Castanera R."/>
            <person name="Culley D."/>
            <person name="Daum C."/>
            <person name="Ezra D."/>
            <person name="Gonzalez J."/>
            <person name="Henrissat B."/>
            <person name="Kuo A."/>
            <person name="Liang C."/>
            <person name="Lipzen A."/>
            <person name="Lutzoni F."/>
            <person name="Magnuson J."/>
            <person name="Mondo S."/>
            <person name="Nolan M."/>
            <person name="Ohm R."/>
            <person name="Pangilinan J."/>
            <person name="Park H.-J."/>
            <person name="Ramirez L."/>
            <person name="Alfaro M."/>
            <person name="Sun H."/>
            <person name="Tritt A."/>
            <person name="Yoshinaga Y."/>
            <person name="Zwiers L.-H."/>
            <person name="Turgeon B."/>
            <person name="Goodwin S."/>
            <person name="Spatafora J."/>
            <person name="Crous P."/>
            <person name="Grigoriev I."/>
        </authorList>
    </citation>
    <scope>NUCLEOTIDE SEQUENCE [LARGE SCALE GENOMIC DNA]</scope>
    <source>
        <strain evidence="3">CECT 20119</strain>
    </source>
</reference>
<dbReference type="AlphaFoldDB" id="A0A6A6GCH5"/>
<feature type="compositionally biased region" description="Basic and acidic residues" evidence="1">
    <location>
        <begin position="26"/>
        <end position="35"/>
    </location>
</feature>
<evidence type="ECO:0000313" key="2">
    <source>
        <dbReference type="EMBL" id="KAF2223431.1"/>
    </source>
</evidence>
<feature type="region of interest" description="Disordered" evidence="1">
    <location>
        <begin position="146"/>
        <end position="225"/>
    </location>
</feature>
<evidence type="ECO:0000313" key="3">
    <source>
        <dbReference type="Proteomes" id="UP000799538"/>
    </source>
</evidence>